<dbReference type="PROSITE" id="PS01258">
    <property type="entry name" value="BH2"/>
    <property type="match status" value="1"/>
</dbReference>
<dbReference type="InterPro" id="IPR002475">
    <property type="entry name" value="Bcl2-like"/>
</dbReference>
<dbReference type="PROSITE" id="PS50062">
    <property type="entry name" value="BCL2_FAMILY"/>
    <property type="match status" value="1"/>
</dbReference>
<evidence type="ECO:0000256" key="2">
    <source>
        <dbReference type="ARBA" id="ARBA00022553"/>
    </source>
</evidence>
<evidence type="ECO:0000256" key="3">
    <source>
        <dbReference type="ARBA" id="ARBA00022703"/>
    </source>
</evidence>
<keyword evidence="7" id="KW-1267">Proteomics identification</keyword>
<dbReference type="OrthoDB" id="9948726at2759"/>
<evidence type="ECO:0000256" key="4">
    <source>
        <dbReference type="SAM" id="MobiDB-lite"/>
    </source>
</evidence>
<reference evidence="5" key="3">
    <citation type="submission" date="2025-09" db="UniProtKB">
        <authorList>
            <consortium name="Ensembl"/>
        </authorList>
    </citation>
    <scope>IDENTIFICATION</scope>
    <source>
        <strain evidence="5">broiler</strain>
    </source>
</reference>
<comment type="similarity">
    <text evidence="1">Belongs to the Bcl-2 family.</text>
</comment>
<evidence type="ECO:0000313" key="5">
    <source>
        <dbReference type="Ensembl" id="ENSGALP00010034170.1"/>
    </source>
</evidence>
<dbReference type="InterPro" id="IPR036834">
    <property type="entry name" value="Bcl-2-like_sf"/>
</dbReference>
<proteinExistence type="evidence at protein level"/>
<keyword evidence="6" id="KW-1185">Reference proteome</keyword>
<dbReference type="PANTHER" id="PTHR14965:SF1">
    <property type="entry name" value="APOPTOSIS FACILITATOR BCL-2-LIKE PROTEIN 14"/>
    <property type="match status" value="1"/>
</dbReference>
<keyword evidence="3" id="KW-0053">Apoptosis</keyword>
<evidence type="ECO:0007829" key="7">
    <source>
        <dbReference type="PeptideAtlas" id="A0A8V0ZTM1"/>
    </source>
</evidence>
<organism evidence="5 6">
    <name type="scientific">Gallus gallus</name>
    <name type="common">Chicken</name>
    <dbReference type="NCBI Taxonomy" id="9031"/>
    <lineage>
        <taxon>Eukaryota</taxon>
        <taxon>Metazoa</taxon>
        <taxon>Chordata</taxon>
        <taxon>Craniata</taxon>
        <taxon>Vertebrata</taxon>
        <taxon>Euteleostomi</taxon>
        <taxon>Archelosauria</taxon>
        <taxon>Archosauria</taxon>
        <taxon>Dinosauria</taxon>
        <taxon>Saurischia</taxon>
        <taxon>Theropoda</taxon>
        <taxon>Coelurosauria</taxon>
        <taxon>Aves</taxon>
        <taxon>Neognathae</taxon>
        <taxon>Galloanserae</taxon>
        <taxon>Galliformes</taxon>
        <taxon>Phasianidae</taxon>
        <taxon>Phasianinae</taxon>
        <taxon>Gallus</taxon>
    </lineage>
</organism>
<dbReference type="Ensembl" id="ENSGALT00010056425.1">
    <property type="protein sequence ID" value="ENSGALP00010034170.1"/>
    <property type="gene ID" value="ENSGALG00010023151.1"/>
</dbReference>
<gene>
    <name evidence="5" type="primary">BCL2L14</name>
</gene>
<keyword evidence="2" id="KW-0597">Phosphoprotein</keyword>
<dbReference type="AlphaFoldDB" id="A0A8V0ZTM1"/>
<reference evidence="5" key="1">
    <citation type="submission" date="2020-11" db="EMBL/GenBank/DDBJ databases">
        <title>Gallus gallus (Chicken) genome, bGalGal1, GRCg7b, maternal haplotype autosomes + Z &amp; W.</title>
        <authorList>
            <person name="Warren W."/>
            <person name="Formenti G."/>
            <person name="Fedrigo O."/>
            <person name="Haase B."/>
            <person name="Mountcastle J."/>
            <person name="Balacco J."/>
            <person name="Tracey A."/>
            <person name="Schneider V."/>
            <person name="Okimoto R."/>
            <person name="Cheng H."/>
            <person name="Hawken R."/>
            <person name="Howe K."/>
            <person name="Jarvis E.D."/>
        </authorList>
    </citation>
    <scope>NUCLEOTIDE SEQUENCE [LARGE SCALE GENOMIC DNA]</scope>
    <source>
        <strain evidence="5">Broiler</strain>
    </source>
</reference>
<feature type="region of interest" description="Disordered" evidence="4">
    <location>
        <begin position="255"/>
        <end position="276"/>
    </location>
</feature>
<feature type="region of interest" description="Disordered" evidence="4">
    <location>
        <begin position="201"/>
        <end position="221"/>
    </location>
</feature>
<sequence length="400" mass="45603">MTTCQKEKPSRATYADAHRACQGADALGSKSSTIWPLGFYDCHQKMQRGGGDRTTGTEHYSEQHLASISCFGTEMSSLNDVTMEEILLEDNEQDSIEYRILMAYAQRKLPASKYKKLLKNETKVLKTSSVIRSEDEIQPQGDKSGPSQTSELQHDTKKQKSKKHPKQNFLSRYCLPLLCSRGEQLSPTKTYALNTQMEDLSTSDTCTERPQNRSFQEQSEKADVSHIVDKLSKLVTTRSQPSPSDVTFKMLMHTRSLEQDGRDTTDENEGEGNDEEKTIQTIVALLRKSGDQLEEKFKKDRSFYQRFEDMLSYAFFERLTDLFLENVSADSTNETEDQLQCTKVAFTLEVATRLTAVDNHPMNLVMGFGLKYLQEHFSPWIRDRGGWDKALSSLDQEEVE</sequence>
<reference evidence="5" key="2">
    <citation type="submission" date="2025-08" db="UniProtKB">
        <authorList>
            <consortium name="Ensembl"/>
        </authorList>
    </citation>
    <scope>IDENTIFICATION</scope>
    <source>
        <strain evidence="5">broiler</strain>
    </source>
</reference>
<dbReference type="GO" id="GO:0006915">
    <property type="term" value="P:apoptotic process"/>
    <property type="evidence" value="ECO:0007669"/>
    <property type="project" value="UniProtKB-KW"/>
</dbReference>
<evidence type="ECO:0000313" key="6">
    <source>
        <dbReference type="Proteomes" id="UP000000539"/>
    </source>
</evidence>
<evidence type="ECO:0000256" key="1">
    <source>
        <dbReference type="ARBA" id="ARBA00009458"/>
    </source>
</evidence>
<dbReference type="Gene3D" id="1.10.437.10">
    <property type="entry name" value="Blc2-like"/>
    <property type="match status" value="1"/>
</dbReference>
<dbReference type="FunCoup" id="A0A8V0ZTM1">
    <property type="interactions" value="17"/>
</dbReference>
<name>A0A8V0ZTM1_CHICK</name>
<feature type="region of interest" description="Disordered" evidence="4">
    <location>
        <begin position="130"/>
        <end position="165"/>
    </location>
</feature>
<accession>A0A8V0ZTM1</accession>
<dbReference type="InterPro" id="IPR020726">
    <property type="entry name" value="Bcl2_BH2_motif_CS"/>
</dbReference>
<feature type="compositionally biased region" description="Basic and acidic residues" evidence="4">
    <location>
        <begin position="255"/>
        <end position="265"/>
    </location>
</feature>
<protein>
    <submittedName>
        <fullName evidence="5">BCL2 like 14</fullName>
    </submittedName>
</protein>
<dbReference type="GeneTree" id="ENSGT00940000154318"/>
<dbReference type="PANTHER" id="PTHR14965">
    <property type="entry name" value="SI:CH73-248E21.1"/>
    <property type="match status" value="1"/>
</dbReference>
<dbReference type="SUPFAM" id="SSF56854">
    <property type="entry name" value="Bcl-2 inhibitors of programmed cell death"/>
    <property type="match status" value="1"/>
</dbReference>
<dbReference type="GO" id="GO:0042981">
    <property type="term" value="P:regulation of apoptotic process"/>
    <property type="evidence" value="ECO:0007669"/>
    <property type="project" value="InterPro"/>
</dbReference>
<dbReference type="Proteomes" id="UP000000539">
    <property type="component" value="Chromosome 1"/>
</dbReference>